<dbReference type="AlphaFoldDB" id="A0A059EZ99"/>
<name>A0A059EZ99_9MICR</name>
<evidence type="ECO:0000313" key="1">
    <source>
        <dbReference type="EMBL" id="KCZ80187.1"/>
    </source>
</evidence>
<accession>A0A059EZ99</accession>
<keyword evidence="2" id="KW-1185">Reference proteome</keyword>
<reference evidence="2" key="1">
    <citation type="submission" date="2013-02" db="EMBL/GenBank/DDBJ databases">
        <authorList>
            <consortium name="The Broad Institute Genome Sequencing Platform"/>
            <person name="Cuomo C."/>
            <person name="Becnel J."/>
            <person name="Sanscrainte N."/>
            <person name="Walker B."/>
            <person name="Young S.K."/>
            <person name="Zeng Q."/>
            <person name="Gargeya S."/>
            <person name="Fitzgerald M."/>
            <person name="Haas B."/>
            <person name="Abouelleil A."/>
            <person name="Alvarado L."/>
            <person name="Arachchi H.M."/>
            <person name="Berlin A.M."/>
            <person name="Chapman S.B."/>
            <person name="Dewar J."/>
            <person name="Goldberg J."/>
            <person name="Griggs A."/>
            <person name="Gujja S."/>
            <person name="Hansen M."/>
            <person name="Howarth C."/>
            <person name="Imamovic A."/>
            <person name="Larimer J."/>
            <person name="McCowan C."/>
            <person name="Murphy C."/>
            <person name="Neiman D."/>
            <person name="Pearson M."/>
            <person name="Priest M."/>
            <person name="Roberts A."/>
            <person name="Saif S."/>
            <person name="Shea T."/>
            <person name="Sisk P."/>
            <person name="Sykes S."/>
            <person name="Wortman J."/>
            <person name="Nusbaum C."/>
            <person name="Birren B."/>
        </authorList>
    </citation>
    <scope>NUCLEOTIDE SEQUENCE [LARGE SCALE GENOMIC DNA]</scope>
    <source>
        <strain evidence="2">PRA339</strain>
    </source>
</reference>
<protein>
    <recommendedName>
        <fullName evidence="3">ISXO2-like transposase domain-containing protein</fullName>
    </recommendedName>
</protein>
<organism evidence="1 2">
    <name type="scientific">Anncaliia algerae PRA339</name>
    <dbReference type="NCBI Taxonomy" id="1288291"/>
    <lineage>
        <taxon>Eukaryota</taxon>
        <taxon>Fungi</taxon>
        <taxon>Fungi incertae sedis</taxon>
        <taxon>Microsporidia</taxon>
        <taxon>Tubulinosematoidea</taxon>
        <taxon>Tubulinosematidae</taxon>
        <taxon>Anncaliia</taxon>
    </lineage>
</organism>
<dbReference type="HOGENOM" id="CLU_044348_10_6_1"/>
<evidence type="ECO:0008006" key="3">
    <source>
        <dbReference type="Google" id="ProtNLM"/>
    </source>
</evidence>
<sequence length="46" mass="5389">MTTLMTDCWNRYINLKYLGFIHLTEDYSQNFVDPTTGTNTQAIENN</sequence>
<dbReference type="VEuPathDB" id="MicrosporidiaDB:H312_02413"/>
<evidence type="ECO:0000313" key="2">
    <source>
        <dbReference type="Proteomes" id="UP000030655"/>
    </source>
</evidence>
<dbReference type="OrthoDB" id="6627846at2759"/>
<gene>
    <name evidence="1" type="ORF">H312_02413</name>
</gene>
<dbReference type="EMBL" id="KK365197">
    <property type="protein sequence ID" value="KCZ80187.1"/>
    <property type="molecule type" value="Genomic_DNA"/>
</dbReference>
<reference evidence="1 2" key="2">
    <citation type="submission" date="2014-03" db="EMBL/GenBank/DDBJ databases">
        <title>The Genome Sequence of Anncaliia algerae insect isolate PRA339.</title>
        <authorList>
            <consortium name="The Broad Institute Genome Sequencing Platform"/>
            <consortium name="The Broad Institute Genome Sequencing Center for Infectious Disease"/>
            <person name="Cuomo C."/>
            <person name="Becnel J."/>
            <person name="Sanscrainte N."/>
            <person name="Walker B."/>
            <person name="Young S.K."/>
            <person name="Zeng Q."/>
            <person name="Gargeya S."/>
            <person name="Fitzgerald M."/>
            <person name="Haas B."/>
            <person name="Abouelleil A."/>
            <person name="Alvarado L."/>
            <person name="Arachchi H.M."/>
            <person name="Berlin A.M."/>
            <person name="Chapman S.B."/>
            <person name="Dewar J."/>
            <person name="Goldberg J."/>
            <person name="Griggs A."/>
            <person name="Gujja S."/>
            <person name="Hansen M."/>
            <person name="Howarth C."/>
            <person name="Imamovic A."/>
            <person name="Larimer J."/>
            <person name="McCowan C."/>
            <person name="Murphy C."/>
            <person name="Neiman D."/>
            <person name="Pearson M."/>
            <person name="Priest M."/>
            <person name="Roberts A."/>
            <person name="Saif S."/>
            <person name="Shea T."/>
            <person name="Sisk P."/>
            <person name="Sykes S."/>
            <person name="Wortman J."/>
            <person name="Nusbaum C."/>
            <person name="Birren B."/>
        </authorList>
    </citation>
    <scope>NUCLEOTIDE SEQUENCE [LARGE SCALE GENOMIC DNA]</scope>
    <source>
        <strain evidence="1 2">PRA339</strain>
    </source>
</reference>
<dbReference type="Proteomes" id="UP000030655">
    <property type="component" value="Unassembled WGS sequence"/>
</dbReference>
<proteinExistence type="predicted"/>